<dbReference type="WBParaSite" id="nRc.2.0.1.t13850-RA">
    <property type="protein sequence ID" value="nRc.2.0.1.t13850-RA"/>
    <property type="gene ID" value="nRc.2.0.1.g13850"/>
</dbReference>
<reference evidence="2" key="1">
    <citation type="submission" date="2022-11" db="UniProtKB">
        <authorList>
            <consortium name="WormBaseParasite"/>
        </authorList>
    </citation>
    <scope>IDENTIFICATION</scope>
</reference>
<dbReference type="Proteomes" id="UP000887565">
    <property type="component" value="Unplaced"/>
</dbReference>
<sequence length="62" mass="7155">MKSCNEHFGQSINLSGFQRIVPIQQWSIVDFSNEFVSAKSEEKQDRVERIQGSVGQDVWLQI</sequence>
<evidence type="ECO:0000313" key="2">
    <source>
        <dbReference type="WBParaSite" id="nRc.2.0.1.t13850-RA"/>
    </source>
</evidence>
<keyword evidence="1" id="KW-1185">Reference proteome</keyword>
<proteinExistence type="predicted"/>
<evidence type="ECO:0000313" key="1">
    <source>
        <dbReference type="Proteomes" id="UP000887565"/>
    </source>
</evidence>
<organism evidence="1 2">
    <name type="scientific">Romanomermis culicivorax</name>
    <name type="common">Nematode worm</name>
    <dbReference type="NCBI Taxonomy" id="13658"/>
    <lineage>
        <taxon>Eukaryota</taxon>
        <taxon>Metazoa</taxon>
        <taxon>Ecdysozoa</taxon>
        <taxon>Nematoda</taxon>
        <taxon>Enoplea</taxon>
        <taxon>Dorylaimia</taxon>
        <taxon>Mermithida</taxon>
        <taxon>Mermithoidea</taxon>
        <taxon>Mermithidae</taxon>
        <taxon>Romanomermis</taxon>
    </lineage>
</organism>
<accession>A0A915IJ60</accession>
<dbReference type="AlphaFoldDB" id="A0A915IJ60"/>
<name>A0A915IJ60_ROMCU</name>
<protein>
    <submittedName>
        <fullName evidence="2">Uncharacterized protein</fullName>
    </submittedName>
</protein>